<keyword evidence="2" id="KW-1185">Reference proteome</keyword>
<organism evidence="1 2">
    <name type="scientific">Butyricimonas faecihominis</name>
    <dbReference type="NCBI Taxonomy" id="1472416"/>
    <lineage>
        <taxon>Bacteria</taxon>
        <taxon>Pseudomonadati</taxon>
        <taxon>Bacteroidota</taxon>
        <taxon>Bacteroidia</taxon>
        <taxon>Bacteroidales</taxon>
        <taxon>Odoribacteraceae</taxon>
        <taxon>Butyricimonas</taxon>
    </lineage>
</organism>
<dbReference type="Proteomes" id="UP000546007">
    <property type="component" value="Unassembled WGS sequence"/>
</dbReference>
<sequence>MKRVFTLLMSMFLVTRVFAVLPLPVSAGEELLFSWRDSTREKESWTGRARRAENVEIRRDRPRREAMGRESWTIAEFLSRGGEVWDGGERLGPRGFTLRANLARWVTLTPDVGVEWRSNGGWGVVVNGTWTSWSRGGRRYALWCVSPGVRYYLPGGWHVGVFGQGGEFNYKPGKTGRQGDYLGGGVAGGRRWWLGRRWSLDVEVGAGYTRGKYEKYRLIHDTRVRGREVKKGYWGVNRFGINLEFKI</sequence>
<gene>
    <name evidence="1" type="ORF">GGR14_001483</name>
</gene>
<dbReference type="AlphaFoldDB" id="A0A7W6MY66"/>
<comment type="caution">
    <text evidence="1">The sequence shown here is derived from an EMBL/GenBank/DDBJ whole genome shotgun (WGS) entry which is preliminary data.</text>
</comment>
<proteinExistence type="predicted"/>
<protein>
    <recommendedName>
        <fullName evidence="3">DUF3575 domain-containing protein</fullName>
    </recommendedName>
</protein>
<evidence type="ECO:0000313" key="2">
    <source>
        <dbReference type="Proteomes" id="UP000546007"/>
    </source>
</evidence>
<dbReference type="GeneID" id="93100216"/>
<dbReference type="InterPro" id="IPR021958">
    <property type="entry name" value="DUF3575"/>
</dbReference>
<dbReference type="Pfam" id="PF12099">
    <property type="entry name" value="DUF3575"/>
    <property type="match status" value="1"/>
</dbReference>
<dbReference type="EMBL" id="JACIES010000003">
    <property type="protein sequence ID" value="MBB4025699.1"/>
    <property type="molecule type" value="Genomic_DNA"/>
</dbReference>
<reference evidence="1 2" key="1">
    <citation type="submission" date="2020-08" db="EMBL/GenBank/DDBJ databases">
        <title>Genomic Encyclopedia of Type Strains, Phase IV (KMG-IV): sequencing the most valuable type-strain genomes for metagenomic binning, comparative biology and taxonomic classification.</title>
        <authorList>
            <person name="Goeker M."/>
        </authorList>
    </citation>
    <scope>NUCLEOTIDE SEQUENCE [LARGE SCALE GENOMIC DNA]</scope>
    <source>
        <strain evidence="1 2">DSM 105721</strain>
    </source>
</reference>
<dbReference type="RefSeq" id="WP_167513952.1">
    <property type="nucleotide sequence ID" value="NZ_AP028155.1"/>
</dbReference>
<evidence type="ECO:0008006" key="3">
    <source>
        <dbReference type="Google" id="ProtNLM"/>
    </source>
</evidence>
<accession>A0A7W6MY66</accession>
<evidence type="ECO:0000313" key="1">
    <source>
        <dbReference type="EMBL" id="MBB4025699.1"/>
    </source>
</evidence>
<name>A0A7W6MY66_9BACT</name>